<dbReference type="SUPFAM" id="SSF56300">
    <property type="entry name" value="Metallo-dependent phosphatases"/>
    <property type="match status" value="1"/>
</dbReference>
<organism evidence="2 3">
    <name type="scientific">Halomonas lysinitropha</name>
    <dbReference type="NCBI Taxonomy" id="2607506"/>
    <lineage>
        <taxon>Bacteria</taxon>
        <taxon>Pseudomonadati</taxon>
        <taxon>Pseudomonadota</taxon>
        <taxon>Gammaproteobacteria</taxon>
        <taxon>Oceanospirillales</taxon>
        <taxon>Halomonadaceae</taxon>
        <taxon>Halomonas</taxon>
    </lineage>
</organism>
<dbReference type="PANTHER" id="PTHR42850:SF4">
    <property type="entry name" value="ZINC-DEPENDENT ENDOPOLYPHOSPHATASE"/>
    <property type="match status" value="1"/>
</dbReference>
<evidence type="ECO:0000313" key="2">
    <source>
        <dbReference type="EMBL" id="VVZ96741.1"/>
    </source>
</evidence>
<feature type="domain" description="Calcineurin-like phosphoesterase" evidence="1">
    <location>
        <begin position="15"/>
        <end position="182"/>
    </location>
</feature>
<dbReference type="EC" id="3.1.3.16" evidence="2"/>
<dbReference type="Proteomes" id="UP000326725">
    <property type="component" value="Unassembled WGS sequence"/>
</dbReference>
<dbReference type="Gene3D" id="3.60.21.10">
    <property type="match status" value="1"/>
</dbReference>
<name>A0A5K1I8C4_9GAMM</name>
<proteinExistence type="predicted"/>
<dbReference type="PANTHER" id="PTHR42850">
    <property type="entry name" value="METALLOPHOSPHOESTERASE"/>
    <property type="match status" value="1"/>
</dbReference>
<dbReference type="AlphaFoldDB" id="A0A5K1I8C4"/>
<dbReference type="GO" id="GO:0008803">
    <property type="term" value="F:bis(5'-nucleosyl)-tetraphosphatase (symmetrical) activity"/>
    <property type="evidence" value="ECO:0007669"/>
    <property type="project" value="TreeGrafter"/>
</dbReference>
<dbReference type="InterPro" id="IPR004843">
    <property type="entry name" value="Calcineurin-like_PHP"/>
</dbReference>
<keyword evidence="3" id="KW-1185">Reference proteome</keyword>
<dbReference type="InterPro" id="IPR029052">
    <property type="entry name" value="Metallo-depent_PP-like"/>
</dbReference>
<dbReference type="EMBL" id="CABVOU010000039">
    <property type="protein sequence ID" value="VVZ96741.1"/>
    <property type="molecule type" value="Genomic_DNA"/>
</dbReference>
<protein>
    <submittedName>
        <fullName evidence="2">Serine/threonine-protein phosphatase 2</fullName>
        <ecNumber evidence="2">3.1.3.16</ecNumber>
    </submittedName>
</protein>
<dbReference type="InterPro" id="IPR050126">
    <property type="entry name" value="Ap4A_hydrolase"/>
</dbReference>
<gene>
    <name evidence="2" type="primary">pphB</name>
    <name evidence="2" type="ORF">HALO32_02848</name>
</gene>
<sequence>MLIQHRANTRGRDFFVGDIHGQYRLLQEALQGVAFSTSEDRLFCVGDLIDRGADSLACLKLALMPWFHAVCGNHEDLAWNALRDGEDSHAWELWMINGGDWVIDSGVNETRRELQAAFRDLPLAREVAVGSKGIGMVHADPPYDWSRIEKADRDALIWGRSRIQQGDETPVVGIDAVVVGHTIVERPLTLGNVHYLDTGAFTTGRLTLVDARELLE</sequence>
<dbReference type="GO" id="GO:0110154">
    <property type="term" value="P:RNA decapping"/>
    <property type="evidence" value="ECO:0007669"/>
    <property type="project" value="TreeGrafter"/>
</dbReference>
<accession>A0A5K1I8C4</accession>
<evidence type="ECO:0000313" key="3">
    <source>
        <dbReference type="Proteomes" id="UP000326725"/>
    </source>
</evidence>
<dbReference type="GO" id="GO:0004722">
    <property type="term" value="F:protein serine/threonine phosphatase activity"/>
    <property type="evidence" value="ECO:0007669"/>
    <property type="project" value="UniProtKB-EC"/>
</dbReference>
<dbReference type="Pfam" id="PF00149">
    <property type="entry name" value="Metallophos"/>
    <property type="match status" value="1"/>
</dbReference>
<keyword evidence="2" id="KW-0378">Hydrolase</keyword>
<evidence type="ECO:0000259" key="1">
    <source>
        <dbReference type="Pfam" id="PF00149"/>
    </source>
</evidence>
<dbReference type="GO" id="GO:0005737">
    <property type="term" value="C:cytoplasm"/>
    <property type="evidence" value="ECO:0007669"/>
    <property type="project" value="TreeGrafter"/>
</dbReference>
<dbReference type="RefSeq" id="WP_151444536.1">
    <property type="nucleotide sequence ID" value="NZ_CABVOU010000039.1"/>
</dbReference>
<reference evidence="2 3" key="1">
    <citation type="submission" date="2019-09" db="EMBL/GenBank/DDBJ databases">
        <authorList>
            <person name="Criscuolo A."/>
        </authorList>
    </citation>
    <scope>NUCLEOTIDE SEQUENCE [LARGE SCALE GENOMIC DNA]</scope>
    <source>
        <strain evidence="3">3(2)</strain>
    </source>
</reference>